<sequence length="44" mass="4887">MAFQRNILGQLTCKQSADGRTTYEYDVFDELAAATAPDGTTLFR</sequence>
<dbReference type="NCBIfam" id="TIGR01643">
    <property type="entry name" value="YD_repeat_2x"/>
    <property type="match status" value="1"/>
</dbReference>
<dbReference type="InterPro" id="IPR006530">
    <property type="entry name" value="YD"/>
</dbReference>
<name>A0ABU8TY99_9ACTN</name>
<evidence type="ECO:0000313" key="2">
    <source>
        <dbReference type="Proteomes" id="UP001382904"/>
    </source>
</evidence>
<dbReference type="EMBL" id="JBBKAM010000002">
    <property type="protein sequence ID" value="MEJ8640601.1"/>
    <property type="molecule type" value="Genomic_DNA"/>
</dbReference>
<gene>
    <name evidence="1" type="ORF">WKI68_02415</name>
</gene>
<comment type="caution">
    <text evidence="1">The sequence shown here is derived from an EMBL/GenBank/DDBJ whole genome shotgun (WGS) entry which is preliminary data.</text>
</comment>
<dbReference type="Pfam" id="PF05593">
    <property type="entry name" value="RHS_repeat"/>
    <property type="match status" value="1"/>
</dbReference>
<dbReference type="Proteomes" id="UP001382904">
    <property type="component" value="Unassembled WGS sequence"/>
</dbReference>
<proteinExistence type="predicted"/>
<keyword evidence="2" id="KW-1185">Reference proteome</keyword>
<organism evidence="1 2">
    <name type="scientific">Streptomyces caledonius</name>
    <dbReference type="NCBI Taxonomy" id="3134107"/>
    <lineage>
        <taxon>Bacteria</taxon>
        <taxon>Bacillati</taxon>
        <taxon>Actinomycetota</taxon>
        <taxon>Actinomycetes</taxon>
        <taxon>Kitasatosporales</taxon>
        <taxon>Streptomycetaceae</taxon>
        <taxon>Streptomyces</taxon>
    </lineage>
</organism>
<reference evidence="1 2" key="1">
    <citation type="submission" date="2024-03" db="EMBL/GenBank/DDBJ databases">
        <title>Novel Streptomyces species of biotechnological and ecological value are a feature of Machair soil.</title>
        <authorList>
            <person name="Prole J.R."/>
            <person name="Goodfellow M."/>
            <person name="Allenby N."/>
            <person name="Ward A.C."/>
        </authorList>
    </citation>
    <scope>NUCLEOTIDE SEQUENCE [LARGE SCALE GENOMIC DNA]</scope>
    <source>
        <strain evidence="1 2">MS1.HAVA.3</strain>
    </source>
</reference>
<dbReference type="InterPro" id="IPR031325">
    <property type="entry name" value="RHS_repeat"/>
</dbReference>
<evidence type="ECO:0000313" key="1">
    <source>
        <dbReference type="EMBL" id="MEJ8640601.1"/>
    </source>
</evidence>
<accession>A0ABU8TY99</accession>
<protein>
    <submittedName>
        <fullName evidence="1">RHS repeat domain-containing protein</fullName>
    </submittedName>
</protein>